<accession>A0ABW4I1K1</accession>
<proteinExistence type="predicted"/>
<dbReference type="Proteomes" id="UP001597115">
    <property type="component" value="Unassembled WGS sequence"/>
</dbReference>
<evidence type="ECO:0008006" key="3">
    <source>
        <dbReference type="Google" id="ProtNLM"/>
    </source>
</evidence>
<dbReference type="RefSeq" id="WP_380888347.1">
    <property type="nucleotide sequence ID" value="NZ_JBHUDY010000001.1"/>
</dbReference>
<name>A0ABW4I1K1_9SPHN</name>
<dbReference type="SUPFAM" id="SSF89796">
    <property type="entry name" value="CoA-transferase family III (CaiB/BaiF)"/>
    <property type="match status" value="1"/>
</dbReference>
<comment type="caution">
    <text evidence="1">The sequence shown here is derived from an EMBL/GenBank/DDBJ whole genome shotgun (WGS) entry which is preliminary data.</text>
</comment>
<sequence length="92" mass="9366">MAEPKRSSTGTIMRGEGPLVGGSIVEMEAIGPVPLVAMILADMGADVVRLVRPRAQATGGSALNHSRATVEARTGVGDAEVLGAAEAVGRWN</sequence>
<dbReference type="InterPro" id="IPR023606">
    <property type="entry name" value="CoA-Trfase_III_dom_1_sf"/>
</dbReference>
<dbReference type="Gene3D" id="3.40.50.10540">
    <property type="entry name" value="Crotonobetainyl-coa:carnitine coa-transferase, domain 1"/>
    <property type="match status" value="1"/>
</dbReference>
<gene>
    <name evidence="1" type="ORF">ACFSCW_08140</name>
</gene>
<evidence type="ECO:0000313" key="1">
    <source>
        <dbReference type="EMBL" id="MFD1611768.1"/>
    </source>
</evidence>
<organism evidence="1 2">
    <name type="scientific">Sphingomonas tabacisoli</name>
    <dbReference type="NCBI Taxonomy" id="2249466"/>
    <lineage>
        <taxon>Bacteria</taxon>
        <taxon>Pseudomonadati</taxon>
        <taxon>Pseudomonadota</taxon>
        <taxon>Alphaproteobacteria</taxon>
        <taxon>Sphingomonadales</taxon>
        <taxon>Sphingomonadaceae</taxon>
        <taxon>Sphingomonas</taxon>
    </lineage>
</organism>
<reference evidence="2" key="1">
    <citation type="journal article" date="2019" name="Int. J. Syst. Evol. Microbiol.">
        <title>The Global Catalogue of Microorganisms (GCM) 10K type strain sequencing project: providing services to taxonomists for standard genome sequencing and annotation.</title>
        <authorList>
            <consortium name="The Broad Institute Genomics Platform"/>
            <consortium name="The Broad Institute Genome Sequencing Center for Infectious Disease"/>
            <person name="Wu L."/>
            <person name="Ma J."/>
        </authorList>
    </citation>
    <scope>NUCLEOTIDE SEQUENCE [LARGE SCALE GENOMIC DNA]</scope>
    <source>
        <strain evidence="2">CGMCC 1.16275</strain>
    </source>
</reference>
<protein>
    <recommendedName>
        <fullName evidence="3">CoA transferase</fullName>
    </recommendedName>
</protein>
<keyword evidence="2" id="KW-1185">Reference proteome</keyword>
<dbReference type="EMBL" id="JBHUDY010000001">
    <property type="protein sequence ID" value="MFD1611768.1"/>
    <property type="molecule type" value="Genomic_DNA"/>
</dbReference>
<evidence type="ECO:0000313" key="2">
    <source>
        <dbReference type="Proteomes" id="UP001597115"/>
    </source>
</evidence>